<gene>
    <name evidence="1" type="ORF">Lyticum_00772</name>
</gene>
<dbReference type="RefSeq" id="WP_322499008.1">
    <property type="nucleotide sequence ID" value="NZ_JARGYU010000003.1"/>
</dbReference>
<dbReference type="Proteomes" id="UP001289135">
    <property type="component" value="Unassembled WGS sequence"/>
</dbReference>
<evidence type="ECO:0000313" key="1">
    <source>
        <dbReference type="EMBL" id="MDZ5761586.1"/>
    </source>
</evidence>
<dbReference type="AlphaFoldDB" id="A0AAE4VKE6"/>
<dbReference type="EMBL" id="JARGYU010000003">
    <property type="protein sequence ID" value="MDZ5761586.1"/>
    <property type="molecule type" value="Genomic_DNA"/>
</dbReference>
<organism evidence="1 2">
    <name type="scientific">Lyticum sinuosum</name>
    <dbReference type="NCBI Taxonomy" id="1332059"/>
    <lineage>
        <taxon>Bacteria</taxon>
        <taxon>Pseudomonadati</taxon>
        <taxon>Pseudomonadota</taxon>
        <taxon>Alphaproteobacteria</taxon>
        <taxon>Rickettsiales</taxon>
        <taxon>Lyticum</taxon>
    </lineage>
</organism>
<name>A0AAE4VKE6_9RICK</name>
<keyword evidence="2" id="KW-1185">Reference proteome</keyword>
<accession>A0AAE4VKE6</accession>
<evidence type="ECO:0000313" key="2">
    <source>
        <dbReference type="Proteomes" id="UP001289135"/>
    </source>
</evidence>
<proteinExistence type="predicted"/>
<reference evidence="1" key="1">
    <citation type="submission" date="2023-02" db="EMBL/GenBank/DDBJ databases">
        <title>Host association and intracellularity evolved multiple times independently in the Rickettsiales.</title>
        <authorList>
            <person name="Castelli M."/>
            <person name="Nardi T."/>
            <person name="Gammuto L."/>
            <person name="Bellinzona G."/>
            <person name="Sabaneyeva E."/>
            <person name="Potekhin A."/>
            <person name="Serra V."/>
            <person name="Petroni G."/>
            <person name="Sassera D."/>
        </authorList>
    </citation>
    <scope>NUCLEOTIDE SEQUENCE</scope>
    <source>
        <strain evidence="1">USBL-36I1</strain>
    </source>
</reference>
<sequence>MYISFNELVLIFIISIVFLHPKDYSIICKSIYILYNYYIELKNNFNLYNIEYNNSNSSQEINLDSNEKNCRWGYWPAQHMSVNDNFLLKDYDNK</sequence>
<comment type="caution">
    <text evidence="1">The sequence shown here is derived from an EMBL/GenBank/DDBJ whole genome shotgun (WGS) entry which is preliminary data.</text>
</comment>
<protein>
    <submittedName>
        <fullName evidence="1">Uncharacterized protein</fullName>
    </submittedName>
</protein>